<dbReference type="EMBL" id="JBHMAJ010000007">
    <property type="protein sequence ID" value="MFB9824432.1"/>
    <property type="molecule type" value="Genomic_DNA"/>
</dbReference>
<dbReference type="AlphaFoldDB" id="A0ABD5MR41"/>
<evidence type="ECO:0000313" key="15">
    <source>
        <dbReference type="Proteomes" id="UP001589595"/>
    </source>
</evidence>
<dbReference type="Gene3D" id="2.40.50.100">
    <property type="match status" value="1"/>
</dbReference>
<evidence type="ECO:0000313" key="14">
    <source>
        <dbReference type="EMBL" id="MFB9824432.1"/>
    </source>
</evidence>
<evidence type="ECO:0000256" key="4">
    <source>
        <dbReference type="ARBA" id="ARBA00022741"/>
    </source>
</evidence>
<keyword evidence="5 14" id="KW-0067">ATP-binding</keyword>
<dbReference type="Proteomes" id="UP001589595">
    <property type="component" value="Unassembled WGS sequence"/>
</dbReference>
<protein>
    <recommendedName>
        <fullName evidence="9">Molybdate/tungstate import ATP-binding protein WtpC</fullName>
        <ecNumber evidence="8">7.3.2.6</ecNumber>
    </recommendedName>
</protein>
<name>A0ABD5MR41_9EURY</name>
<dbReference type="GO" id="GO:1901238">
    <property type="term" value="F:ABC-type tungstate transporter activity"/>
    <property type="evidence" value="ECO:0007669"/>
    <property type="project" value="UniProtKB-EC"/>
</dbReference>
<dbReference type="SUPFAM" id="SSF52540">
    <property type="entry name" value="P-loop containing nucleoside triphosphate hydrolases"/>
    <property type="match status" value="1"/>
</dbReference>
<proteinExistence type="inferred from homology"/>
<reference evidence="14" key="1">
    <citation type="submission" date="2024-09" db="EMBL/GenBank/DDBJ databases">
        <authorList>
            <person name="Sun Q."/>
        </authorList>
    </citation>
    <scope>NUCLEOTIDE SEQUENCE [LARGE SCALE GENOMIC DNA]</scope>
    <source>
        <strain evidence="14">JCM 31273</strain>
    </source>
</reference>
<dbReference type="GO" id="GO:0005886">
    <property type="term" value="C:plasma membrane"/>
    <property type="evidence" value="ECO:0007669"/>
    <property type="project" value="UniProtKB-SubCell"/>
</dbReference>
<feature type="region of interest" description="Disordered" evidence="12">
    <location>
        <begin position="331"/>
        <end position="363"/>
    </location>
</feature>
<dbReference type="SUPFAM" id="SSF50331">
    <property type="entry name" value="MOP-like"/>
    <property type="match status" value="1"/>
</dbReference>
<comment type="function">
    <text evidence="11">Part of the ABC transporter complex WtpABC involved in molybdate/tungstate import. Responsible for energy coupling to the transport system.</text>
</comment>
<dbReference type="InterPro" id="IPR027417">
    <property type="entry name" value="P-loop_NTPase"/>
</dbReference>
<dbReference type="InterPro" id="IPR017871">
    <property type="entry name" value="ABC_transporter-like_CS"/>
</dbReference>
<evidence type="ECO:0000256" key="6">
    <source>
        <dbReference type="ARBA" id="ARBA00038307"/>
    </source>
</evidence>
<dbReference type="PANTHER" id="PTHR42781">
    <property type="entry name" value="SPERMIDINE/PUTRESCINE IMPORT ATP-BINDING PROTEIN POTA"/>
    <property type="match status" value="1"/>
</dbReference>
<keyword evidence="2" id="KW-0813">Transport</keyword>
<dbReference type="InterPro" id="IPR003593">
    <property type="entry name" value="AAA+_ATPase"/>
</dbReference>
<keyword evidence="4" id="KW-0547">Nucleotide-binding</keyword>
<dbReference type="PROSITE" id="PS50893">
    <property type="entry name" value="ABC_TRANSPORTER_2"/>
    <property type="match status" value="1"/>
</dbReference>
<dbReference type="SMART" id="SM00382">
    <property type="entry name" value="AAA"/>
    <property type="match status" value="1"/>
</dbReference>
<dbReference type="Pfam" id="PF08402">
    <property type="entry name" value="TOBE_2"/>
    <property type="match status" value="1"/>
</dbReference>
<comment type="subunit">
    <text evidence="7">The complex is composed of two ATP-binding proteins (WtpC), two transmembrane proteins (WtpB) and a solute-binding protein (WtpA).</text>
</comment>
<evidence type="ECO:0000256" key="3">
    <source>
        <dbReference type="ARBA" id="ARBA00022505"/>
    </source>
</evidence>
<feature type="compositionally biased region" description="Basic and acidic residues" evidence="12">
    <location>
        <begin position="20"/>
        <end position="30"/>
    </location>
</feature>
<gene>
    <name evidence="14" type="ORF">ACFFOL_09675</name>
</gene>
<comment type="caution">
    <text evidence="14">The sequence shown here is derived from an EMBL/GenBank/DDBJ whole genome shotgun (WGS) entry which is preliminary data.</text>
</comment>
<dbReference type="InterPro" id="IPR012340">
    <property type="entry name" value="NA-bd_OB-fold"/>
</dbReference>
<feature type="domain" description="ABC transporter" evidence="13">
    <location>
        <begin position="30"/>
        <end position="261"/>
    </location>
</feature>
<evidence type="ECO:0000256" key="12">
    <source>
        <dbReference type="SAM" id="MobiDB-lite"/>
    </source>
</evidence>
<dbReference type="InterPro" id="IPR013611">
    <property type="entry name" value="Transp-assoc_OB_typ2"/>
</dbReference>
<evidence type="ECO:0000256" key="10">
    <source>
        <dbReference type="ARBA" id="ARBA00047936"/>
    </source>
</evidence>
<evidence type="ECO:0000256" key="8">
    <source>
        <dbReference type="ARBA" id="ARBA00039025"/>
    </source>
</evidence>
<dbReference type="RefSeq" id="WP_390182316.1">
    <property type="nucleotide sequence ID" value="NZ_CP082286.1"/>
</dbReference>
<evidence type="ECO:0000259" key="13">
    <source>
        <dbReference type="PROSITE" id="PS50893"/>
    </source>
</evidence>
<comment type="subcellular location">
    <subcellularLocation>
        <location evidence="1">Cell membrane</location>
        <topology evidence="1">Peripheral membrane protein</topology>
    </subcellularLocation>
</comment>
<evidence type="ECO:0000256" key="11">
    <source>
        <dbReference type="ARBA" id="ARBA00057369"/>
    </source>
</evidence>
<sequence>MGEESPSSGRSDSAGPPDRSGSRERSDPAVRLENLRVEYGSTTALDGIDLAVDEGEFFTLVGPSGCGKTTTLRCLAGFEEPTAGSVHIGGESMAGVPPEARGVGVVFQSYALFPHMTVGENVAYGLRFSGAPEGTTKDERVTELLELVDLPGFTDRDPDTLSGGQQQRVALARALAPEPRLLLLDEPMSALDARLRERLRVQVRAIQRELDITTVYVTHDQEEALSVSDRVAVIDDGGIEQVGPPRELYDAPATRFVAEFLGDNNVFAGSVVAAGGDRARDAATARSDGGDPLRLRVDGGGTLPLPSDAATDIRDGDRLVVCVRPERVRVRRGRDDGDRGHDGRGSRDDRDGPEPAADMSRDGATDAATWLSATVQGSEFLGDATRLHSDWDGVDVTARTAGDRSFDAGDAVALGVAPEDVRVVERE</sequence>
<keyword evidence="3" id="KW-0500">Molybdenum</keyword>
<evidence type="ECO:0000256" key="5">
    <source>
        <dbReference type="ARBA" id="ARBA00022840"/>
    </source>
</evidence>
<feature type="compositionally biased region" description="Polar residues" evidence="12">
    <location>
        <begin position="1"/>
        <end position="11"/>
    </location>
</feature>
<dbReference type="Gene3D" id="2.40.50.140">
    <property type="entry name" value="Nucleic acid-binding proteins"/>
    <property type="match status" value="1"/>
</dbReference>
<evidence type="ECO:0000256" key="1">
    <source>
        <dbReference type="ARBA" id="ARBA00004202"/>
    </source>
</evidence>
<evidence type="ECO:0000256" key="2">
    <source>
        <dbReference type="ARBA" id="ARBA00022448"/>
    </source>
</evidence>
<dbReference type="InterPro" id="IPR003439">
    <property type="entry name" value="ABC_transporter-like_ATP-bd"/>
</dbReference>
<evidence type="ECO:0000256" key="9">
    <source>
        <dbReference type="ARBA" id="ARBA00041133"/>
    </source>
</evidence>
<dbReference type="EC" id="7.3.2.6" evidence="8"/>
<evidence type="ECO:0000256" key="7">
    <source>
        <dbReference type="ARBA" id="ARBA00038781"/>
    </source>
</evidence>
<feature type="region of interest" description="Disordered" evidence="12">
    <location>
        <begin position="283"/>
        <end position="310"/>
    </location>
</feature>
<organism evidence="14 15">
    <name type="scientific">Halobaculum roseum</name>
    <dbReference type="NCBI Taxonomy" id="2175149"/>
    <lineage>
        <taxon>Archaea</taxon>
        <taxon>Methanobacteriati</taxon>
        <taxon>Methanobacteriota</taxon>
        <taxon>Stenosarchaea group</taxon>
        <taxon>Halobacteria</taxon>
        <taxon>Halobacteriales</taxon>
        <taxon>Haloferacaceae</taxon>
        <taxon>Halobaculum</taxon>
    </lineage>
</organism>
<accession>A0ABD5MR41</accession>
<dbReference type="PANTHER" id="PTHR42781:SF4">
    <property type="entry name" value="SPERMIDINE_PUTRESCINE IMPORT ATP-BINDING PROTEIN POTA"/>
    <property type="match status" value="1"/>
</dbReference>
<dbReference type="PROSITE" id="PS00211">
    <property type="entry name" value="ABC_TRANSPORTER_1"/>
    <property type="match status" value="1"/>
</dbReference>
<dbReference type="FunFam" id="3.40.50.300:FF:000425">
    <property type="entry name" value="Probable ABC transporter, ATP-binding subunit"/>
    <property type="match status" value="1"/>
</dbReference>
<feature type="compositionally biased region" description="Basic and acidic residues" evidence="12">
    <location>
        <begin position="283"/>
        <end position="297"/>
    </location>
</feature>
<comment type="similarity">
    <text evidence="6">Belongs to the ABC transporter superfamily. Sulfate/tungstate importer (TC 3.A.1.6) family.</text>
</comment>
<dbReference type="Gene3D" id="3.40.50.300">
    <property type="entry name" value="P-loop containing nucleotide triphosphate hydrolases"/>
    <property type="match status" value="1"/>
</dbReference>
<comment type="catalytic activity">
    <reaction evidence="10">
        <text>tungstate(in) + ATP + H2O = tungstate(out) + ADP + phosphate + H(+)</text>
        <dbReference type="Rhea" id="RHEA:35027"/>
        <dbReference type="ChEBI" id="CHEBI:15377"/>
        <dbReference type="ChEBI" id="CHEBI:15378"/>
        <dbReference type="ChEBI" id="CHEBI:30616"/>
        <dbReference type="ChEBI" id="CHEBI:43474"/>
        <dbReference type="ChEBI" id="CHEBI:46502"/>
        <dbReference type="ChEBI" id="CHEBI:456216"/>
        <dbReference type="EC" id="7.3.2.6"/>
    </reaction>
</comment>
<keyword evidence="15" id="KW-1185">Reference proteome</keyword>
<dbReference type="GeneID" id="67210938"/>
<dbReference type="GO" id="GO:0005524">
    <property type="term" value="F:ATP binding"/>
    <property type="evidence" value="ECO:0007669"/>
    <property type="project" value="UniProtKB-KW"/>
</dbReference>
<dbReference type="InterPro" id="IPR050093">
    <property type="entry name" value="ABC_SmlMolc_Importer"/>
</dbReference>
<dbReference type="InterPro" id="IPR008995">
    <property type="entry name" value="Mo/tungstate-bd_C_term_dom"/>
</dbReference>
<feature type="region of interest" description="Disordered" evidence="12">
    <location>
        <begin position="1"/>
        <end position="30"/>
    </location>
</feature>
<dbReference type="Pfam" id="PF00005">
    <property type="entry name" value="ABC_tran"/>
    <property type="match status" value="1"/>
</dbReference>